<proteinExistence type="predicted"/>
<comment type="caution">
    <text evidence="1">The sequence shown here is derived from an EMBL/GenBank/DDBJ whole genome shotgun (WGS) entry which is preliminary data.</text>
</comment>
<dbReference type="Proteomes" id="UP001183414">
    <property type="component" value="Unassembled WGS sequence"/>
</dbReference>
<dbReference type="EMBL" id="JAVREQ010000030">
    <property type="protein sequence ID" value="MDT0382119.1"/>
    <property type="molecule type" value="Genomic_DNA"/>
</dbReference>
<organism evidence="1 2">
    <name type="scientific">Streptomyces hazeniae</name>
    <dbReference type="NCBI Taxonomy" id="3075538"/>
    <lineage>
        <taxon>Bacteria</taxon>
        <taxon>Bacillati</taxon>
        <taxon>Actinomycetota</taxon>
        <taxon>Actinomycetes</taxon>
        <taxon>Kitasatosporales</taxon>
        <taxon>Streptomycetaceae</taxon>
        <taxon>Streptomyces</taxon>
    </lineage>
</organism>
<dbReference type="RefSeq" id="WP_311675727.1">
    <property type="nucleotide sequence ID" value="NZ_JAVREQ010000030.1"/>
</dbReference>
<name>A0ABU2NYR2_9ACTN</name>
<evidence type="ECO:0000313" key="1">
    <source>
        <dbReference type="EMBL" id="MDT0382119.1"/>
    </source>
</evidence>
<protein>
    <submittedName>
        <fullName evidence="1">Uncharacterized protein</fullName>
    </submittedName>
</protein>
<reference evidence="2" key="1">
    <citation type="submission" date="2023-07" db="EMBL/GenBank/DDBJ databases">
        <title>30 novel species of actinomycetes from the DSMZ collection.</title>
        <authorList>
            <person name="Nouioui I."/>
        </authorList>
    </citation>
    <scope>NUCLEOTIDE SEQUENCE [LARGE SCALE GENOMIC DNA]</scope>
    <source>
        <strain evidence="2">DSM 42041</strain>
    </source>
</reference>
<accession>A0ABU2NYR2</accession>
<keyword evidence="2" id="KW-1185">Reference proteome</keyword>
<gene>
    <name evidence="1" type="ORF">RM572_25490</name>
</gene>
<evidence type="ECO:0000313" key="2">
    <source>
        <dbReference type="Proteomes" id="UP001183414"/>
    </source>
</evidence>
<sequence length="144" mass="15472">MPKNGKAAPPTDTALAELVDAWNRLRPADALERRVAEDDDHGPENLIRLVRALDQSARRTGGTLVHATDQLPGAETGAGALHHLLELLHHSGASAAVSAARALDAPTRGRILAVLRAFWQTPMKSLGRPLNDASSAFRRAPWRS</sequence>